<keyword evidence="7" id="KW-1185">Reference proteome</keyword>
<comment type="cofactor">
    <cofactor evidence="1">
        <name>FAD</name>
        <dbReference type="ChEBI" id="CHEBI:57692"/>
    </cofactor>
</comment>
<dbReference type="PANTHER" id="PTHR42877:SF4">
    <property type="entry name" value="FAD_NAD(P)-BINDING DOMAIN-CONTAINING PROTEIN-RELATED"/>
    <property type="match status" value="1"/>
</dbReference>
<keyword evidence="5" id="KW-0560">Oxidoreductase</keyword>
<sequence length="588" mass="65871">MPCSTRTTFPVGNKDFTNATVVIIGAGISGICMAIDLIKRNNCYNFVILERSSSVGGTWNDNKYPGSCCDVWSTLYSYSFEQNPDWSREYPGQEEIHQYLVGVAEKYGLYKHIRFNSTVEEARWDEAEAKWKTKLSLSGQKDSEFSTSYTISSDFLVSAVGQLNLPRYPVISGLDDFQGKLMHSARWDWTYDLKGKRIAMIGNGATAAQIAPEVAQLASQLTIYQRTPNWVIPRNDGPVSAFQKALFRWLPPLQWRKRAAQMDYRESFYEAVADKDSDFAQAIRSACAATLRAHLPDSPELWDTLTPNYAPGCKRIIITDDYYPTLARKNVDLETREITSITDVGIEVDGEDEQEYDLIILATGFRTVEFMHPIKIYGSGGRPLEEIWSNGARAYKGVTVEDLPNFGMFYGPNTNLGKCSFLKLSCPLSHSDSATGHNSIILMIEAQSRYLNALVGEVIKARQRGETLSLRPTAEALQKFNDRIQSVLETTSFADPNCGSWYKRDDGVVTNNWSGTAIDYQIELSKIIWQDYTTDGTDTKRFLKKTDTKVGQVNEGSILSDRSLVVGTVGILSVASYFIGRSMLTKAH</sequence>
<evidence type="ECO:0000256" key="2">
    <source>
        <dbReference type="ARBA" id="ARBA00010139"/>
    </source>
</evidence>
<dbReference type="InterPro" id="IPR036188">
    <property type="entry name" value="FAD/NAD-bd_sf"/>
</dbReference>
<keyword evidence="3" id="KW-0285">Flavoprotein</keyword>
<dbReference type="InterPro" id="IPR020946">
    <property type="entry name" value="Flavin_mOase-like"/>
</dbReference>
<evidence type="ECO:0000313" key="7">
    <source>
        <dbReference type="Proteomes" id="UP001152649"/>
    </source>
</evidence>
<dbReference type="GO" id="GO:0050660">
    <property type="term" value="F:flavin adenine dinucleotide binding"/>
    <property type="evidence" value="ECO:0007669"/>
    <property type="project" value="InterPro"/>
</dbReference>
<dbReference type="SUPFAM" id="SSF51905">
    <property type="entry name" value="FAD/NAD(P)-binding domain"/>
    <property type="match status" value="2"/>
</dbReference>
<dbReference type="AlphaFoldDB" id="A0A9W4JV92"/>
<dbReference type="GO" id="GO:0004499">
    <property type="term" value="F:N,N-dimethylaniline monooxygenase activity"/>
    <property type="evidence" value="ECO:0007669"/>
    <property type="project" value="InterPro"/>
</dbReference>
<evidence type="ECO:0000256" key="1">
    <source>
        <dbReference type="ARBA" id="ARBA00001974"/>
    </source>
</evidence>
<dbReference type="OrthoDB" id="193931at2759"/>
<evidence type="ECO:0000256" key="4">
    <source>
        <dbReference type="ARBA" id="ARBA00022827"/>
    </source>
</evidence>
<dbReference type="Gene3D" id="3.50.50.60">
    <property type="entry name" value="FAD/NAD(P)-binding domain"/>
    <property type="match status" value="2"/>
</dbReference>
<gene>
    <name evidence="6" type="ORF">PSALAMII_LOCUS9972</name>
</gene>
<accession>A0A9W4JV92</accession>
<keyword evidence="4" id="KW-0274">FAD</keyword>
<protein>
    <submittedName>
        <fullName evidence="6">Uncharacterized protein</fullName>
    </submittedName>
</protein>
<proteinExistence type="inferred from homology"/>
<dbReference type="EMBL" id="CAJVPG010000444">
    <property type="protein sequence ID" value="CAG8421922.1"/>
    <property type="molecule type" value="Genomic_DNA"/>
</dbReference>
<comment type="caution">
    <text evidence="6">The sequence shown here is derived from an EMBL/GenBank/DDBJ whole genome shotgun (WGS) entry which is preliminary data.</text>
</comment>
<dbReference type="PANTHER" id="PTHR42877">
    <property type="entry name" value="L-ORNITHINE N(5)-MONOOXYGENASE-RELATED"/>
    <property type="match status" value="1"/>
</dbReference>
<dbReference type="Pfam" id="PF00743">
    <property type="entry name" value="FMO-like"/>
    <property type="match status" value="1"/>
</dbReference>
<evidence type="ECO:0000256" key="3">
    <source>
        <dbReference type="ARBA" id="ARBA00022630"/>
    </source>
</evidence>
<dbReference type="GO" id="GO:0050661">
    <property type="term" value="F:NADP binding"/>
    <property type="evidence" value="ECO:0007669"/>
    <property type="project" value="InterPro"/>
</dbReference>
<evidence type="ECO:0000313" key="6">
    <source>
        <dbReference type="EMBL" id="CAG8421922.1"/>
    </source>
</evidence>
<name>A0A9W4JV92_9EURO</name>
<dbReference type="InterPro" id="IPR051209">
    <property type="entry name" value="FAD-bind_Monooxygenase_sf"/>
</dbReference>
<evidence type="ECO:0000256" key="5">
    <source>
        <dbReference type="ARBA" id="ARBA00023002"/>
    </source>
</evidence>
<dbReference type="Proteomes" id="UP001152649">
    <property type="component" value="Unassembled WGS sequence"/>
</dbReference>
<comment type="similarity">
    <text evidence="2">Belongs to the FAD-binding monooxygenase family.</text>
</comment>
<reference evidence="6" key="1">
    <citation type="submission" date="2021-07" db="EMBL/GenBank/DDBJ databases">
        <authorList>
            <person name="Branca A.L. A."/>
        </authorList>
    </citation>
    <scope>NUCLEOTIDE SEQUENCE</scope>
</reference>
<organism evidence="6 7">
    <name type="scientific">Penicillium salamii</name>
    <dbReference type="NCBI Taxonomy" id="1612424"/>
    <lineage>
        <taxon>Eukaryota</taxon>
        <taxon>Fungi</taxon>
        <taxon>Dikarya</taxon>
        <taxon>Ascomycota</taxon>
        <taxon>Pezizomycotina</taxon>
        <taxon>Eurotiomycetes</taxon>
        <taxon>Eurotiomycetidae</taxon>
        <taxon>Eurotiales</taxon>
        <taxon>Aspergillaceae</taxon>
        <taxon>Penicillium</taxon>
    </lineage>
</organism>